<dbReference type="AlphaFoldDB" id="A0A4R9LLH1"/>
<accession>A0A4R9LLH1</accession>
<gene>
    <name evidence="4" type="ORF">EHS11_16820</name>
</gene>
<evidence type="ECO:0000259" key="3">
    <source>
        <dbReference type="PROSITE" id="PS50110"/>
    </source>
</evidence>
<sequence length="133" mass="15125">MRTNPKHIKTVLIVEDEEDIIEILRIAIEYNSDFNVFFAKTGPEGLQKAIILQPDLILLDVLMPGMNGLELIEELRVFPETATIPVAFITSRVQKNEIQEYQKRGAIGVIEKPFAPLEITAKIYTLWNEATTK</sequence>
<proteinExistence type="predicted"/>
<dbReference type="Pfam" id="PF00072">
    <property type="entry name" value="Response_reg"/>
    <property type="match status" value="1"/>
</dbReference>
<dbReference type="RefSeq" id="WP_135765546.1">
    <property type="nucleotide sequence ID" value="NZ_RQHV01000062.1"/>
</dbReference>
<evidence type="ECO:0000256" key="1">
    <source>
        <dbReference type="ARBA" id="ARBA00022553"/>
    </source>
</evidence>
<name>A0A4R9LLH1_9LEPT</name>
<dbReference type="GO" id="GO:0000160">
    <property type="term" value="P:phosphorelay signal transduction system"/>
    <property type="evidence" value="ECO:0007669"/>
    <property type="project" value="InterPro"/>
</dbReference>
<evidence type="ECO:0000313" key="4">
    <source>
        <dbReference type="EMBL" id="TGN06818.1"/>
    </source>
</evidence>
<evidence type="ECO:0000256" key="2">
    <source>
        <dbReference type="PROSITE-ProRule" id="PRU00169"/>
    </source>
</evidence>
<dbReference type="InterPro" id="IPR050595">
    <property type="entry name" value="Bact_response_regulator"/>
</dbReference>
<dbReference type="PROSITE" id="PS50110">
    <property type="entry name" value="RESPONSE_REGULATORY"/>
    <property type="match status" value="1"/>
</dbReference>
<dbReference type="Gene3D" id="3.40.50.2300">
    <property type="match status" value="1"/>
</dbReference>
<dbReference type="InterPro" id="IPR011006">
    <property type="entry name" value="CheY-like_superfamily"/>
</dbReference>
<protein>
    <submittedName>
        <fullName evidence="4">Response regulator</fullName>
    </submittedName>
</protein>
<comment type="caution">
    <text evidence="4">The sequence shown here is derived from an EMBL/GenBank/DDBJ whole genome shotgun (WGS) entry which is preliminary data.</text>
</comment>
<keyword evidence="1 2" id="KW-0597">Phosphoprotein</keyword>
<dbReference type="InterPro" id="IPR001789">
    <property type="entry name" value="Sig_transdc_resp-reg_receiver"/>
</dbReference>
<organism evidence="4 5">
    <name type="scientific">Leptospira ilyithenensis</name>
    <dbReference type="NCBI Taxonomy" id="2484901"/>
    <lineage>
        <taxon>Bacteria</taxon>
        <taxon>Pseudomonadati</taxon>
        <taxon>Spirochaetota</taxon>
        <taxon>Spirochaetia</taxon>
        <taxon>Leptospirales</taxon>
        <taxon>Leptospiraceae</taxon>
        <taxon>Leptospira</taxon>
    </lineage>
</organism>
<dbReference type="Proteomes" id="UP000298264">
    <property type="component" value="Unassembled WGS sequence"/>
</dbReference>
<feature type="domain" description="Response regulatory" evidence="3">
    <location>
        <begin position="10"/>
        <end position="127"/>
    </location>
</feature>
<dbReference type="PANTHER" id="PTHR44591">
    <property type="entry name" value="STRESS RESPONSE REGULATOR PROTEIN 1"/>
    <property type="match status" value="1"/>
</dbReference>
<evidence type="ECO:0000313" key="5">
    <source>
        <dbReference type="Proteomes" id="UP000298264"/>
    </source>
</evidence>
<keyword evidence="5" id="KW-1185">Reference proteome</keyword>
<dbReference type="SMART" id="SM00448">
    <property type="entry name" value="REC"/>
    <property type="match status" value="1"/>
</dbReference>
<dbReference type="SUPFAM" id="SSF52172">
    <property type="entry name" value="CheY-like"/>
    <property type="match status" value="1"/>
</dbReference>
<dbReference type="EMBL" id="RQHV01000062">
    <property type="protein sequence ID" value="TGN06818.1"/>
    <property type="molecule type" value="Genomic_DNA"/>
</dbReference>
<reference evidence="4" key="1">
    <citation type="journal article" date="2019" name="PLoS Negl. Trop. Dis.">
        <title>Revisiting the worldwide diversity of Leptospira species in the environment.</title>
        <authorList>
            <person name="Vincent A.T."/>
            <person name="Schiettekatte O."/>
            <person name="Bourhy P."/>
            <person name="Veyrier F.J."/>
            <person name="Picardeau M."/>
        </authorList>
    </citation>
    <scope>NUCLEOTIDE SEQUENCE [LARGE SCALE GENOMIC DNA]</scope>
    <source>
        <strain evidence="4">201400974</strain>
    </source>
</reference>
<feature type="modified residue" description="4-aspartylphosphate" evidence="2">
    <location>
        <position position="60"/>
    </location>
</feature>
<dbReference type="OrthoDB" id="9797769at2"/>
<dbReference type="PANTHER" id="PTHR44591:SF3">
    <property type="entry name" value="RESPONSE REGULATORY DOMAIN-CONTAINING PROTEIN"/>
    <property type="match status" value="1"/>
</dbReference>